<feature type="region of interest" description="Disordered" evidence="1">
    <location>
        <begin position="224"/>
        <end position="315"/>
    </location>
</feature>
<feature type="transmembrane region" description="Helical" evidence="2">
    <location>
        <begin position="42"/>
        <end position="69"/>
    </location>
</feature>
<feature type="region of interest" description="Disordered" evidence="1">
    <location>
        <begin position="179"/>
        <end position="199"/>
    </location>
</feature>
<evidence type="ECO:0000256" key="2">
    <source>
        <dbReference type="SAM" id="Phobius"/>
    </source>
</evidence>
<dbReference type="Proteomes" id="UP001196413">
    <property type="component" value="Unassembled WGS sequence"/>
</dbReference>
<evidence type="ECO:0000313" key="4">
    <source>
        <dbReference type="Proteomes" id="UP001196413"/>
    </source>
</evidence>
<organism evidence="3 4">
    <name type="scientific">Parelaphostrongylus tenuis</name>
    <name type="common">Meningeal worm</name>
    <dbReference type="NCBI Taxonomy" id="148309"/>
    <lineage>
        <taxon>Eukaryota</taxon>
        <taxon>Metazoa</taxon>
        <taxon>Ecdysozoa</taxon>
        <taxon>Nematoda</taxon>
        <taxon>Chromadorea</taxon>
        <taxon>Rhabditida</taxon>
        <taxon>Rhabditina</taxon>
        <taxon>Rhabditomorpha</taxon>
        <taxon>Strongyloidea</taxon>
        <taxon>Metastrongylidae</taxon>
        <taxon>Parelaphostrongylus</taxon>
    </lineage>
</organism>
<evidence type="ECO:0000313" key="3">
    <source>
        <dbReference type="EMBL" id="KAJ1355030.1"/>
    </source>
</evidence>
<keyword evidence="2" id="KW-0812">Transmembrane</keyword>
<keyword evidence="2" id="KW-1133">Transmembrane helix</keyword>
<feature type="region of interest" description="Disordered" evidence="1">
    <location>
        <begin position="330"/>
        <end position="411"/>
    </location>
</feature>
<feature type="compositionally biased region" description="Basic residues" evidence="1">
    <location>
        <begin position="269"/>
        <end position="290"/>
    </location>
</feature>
<feature type="compositionally biased region" description="Basic residues" evidence="1">
    <location>
        <begin position="335"/>
        <end position="346"/>
    </location>
</feature>
<gene>
    <name evidence="3" type="ORF">KIN20_012146</name>
</gene>
<evidence type="ECO:0000256" key="1">
    <source>
        <dbReference type="SAM" id="MobiDB-lite"/>
    </source>
</evidence>
<proteinExistence type="predicted"/>
<dbReference type="EMBL" id="JAHQIW010002308">
    <property type="protein sequence ID" value="KAJ1355030.1"/>
    <property type="molecule type" value="Genomic_DNA"/>
</dbReference>
<keyword evidence="2" id="KW-0472">Membrane</keyword>
<protein>
    <submittedName>
        <fullName evidence="3">Uncharacterized protein</fullName>
    </submittedName>
</protein>
<feature type="compositionally biased region" description="Basic and acidic residues" evidence="1">
    <location>
        <begin position="347"/>
        <end position="405"/>
    </location>
</feature>
<feature type="compositionally biased region" description="Basic residues" evidence="1">
    <location>
        <begin position="304"/>
        <end position="313"/>
    </location>
</feature>
<reference evidence="3" key="1">
    <citation type="submission" date="2021-06" db="EMBL/GenBank/DDBJ databases">
        <title>Parelaphostrongylus tenuis whole genome reference sequence.</title>
        <authorList>
            <person name="Garwood T.J."/>
            <person name="Larsen P.A."/>
            <person name="Fountain-Jones N.M."/>
            <person name="Garbe J.R."/>
            <person name="Macchietto M.G."/>
            <person name="Kania S.A."/>
            <person name="Gerhold R.W."/>
            <person name="Richards J.E."/>
            <person name="Wolf T.M."/>
        </authorList>
    </citation>
    <scope>NUCLEOTIDE SEQUENCE</scope>
    <source>
        <strain evidence="3">MNPRO001-30</strain>
        <tissue evidence="3">Meninges</tissue>
    </source>
</reference>
<sequence length="478" mass="56240">MAAIKYEKDRAANTLLPNYNTYGKYDIPSYYESYWQSPEERYYTGLFVIQILCLISAFFSTFCFGSAYLRCSHVVSAFDMAMVHLYRLIDSIVLGLLYNVVGWRRARLAATTDEYEGKQPKVRYKINRNGYTRKSLDGYHDYEIHRRTPEQIMKSPYLHSTTPLQETYPSRRPIVTPQISPSAQAAKYPSMPPYPVDPNERIQYEQEPKARYVEKDDHVANWVKDQQRIERGEANSEPVSPSRYMGPEIPLQHSRSVPSLYDGTLVSHRSCRHGKHRSSSRRRSRSRHVHNSSDSESPIEISHERRRRRRSRTHYTDSDFTDVTDRWDREDEMRRRTRSRNSHHRKDRDDRRLRREKDGERRRHERDRRHDRDETTTERGSRHRDKREEQREEAERVASRPEKQVSLESPPEEGVFPLSGGISIPQHIIIPPSMGERGPMELHFRKDSRSIPRSPSTTTGITLLQILSFANPIGDTRP</sequence>
<accession>A0AAD5QN17</accession>
<keyword evidence="4" id="KW-1185">Reference proteome</keyword>
<feature type="compositionally biased region" description="Basic and acidic residues" evidence="1">
    <location>
        <begin position="224"/>
        <end position="234"/>
    </location>
</feature>
<name>A0AAD5QN17_PARTN</name>
<dbReference type="AlphaFoldDB" id="A0AAD5QN17"/>
<feature type="transmembrane region" description="Helical" evidence="2">
    <location>
        <begin position="81"/>
        <end position="101"/>
    </location>
</feature>
<comment type="caution">
    <text evidence="3">The sequence shown here is derived from an EMBL/GenBank/DDBJ whole genome shotgun (WGS) entry which is preliminary data.</text>
</comment>